<keyword evidence="2" id="KW-0378">Hydrolase</keyword>
<dbReference type="InterPro" id="IPR006684">
    <property type="entry name" value="YbgC/YbaW"/>
</dbReference>
<evidence type="ECO:0000256" key="3">
    <source>
        <dbReference type="SAM" id="MobiDB-lite"/>
    </source>
</evidence>
<dbReference type="EMBL" id="MVFC01000001">
    <property type="protein sequence ID" value="OON82910.1"/>
    <property type="molecule type" value="Genomic_DNA"/>
</dbReference>
<dbReference type="Pfam" id="PF13279">
    <property type="entry name" value="4HBT_2"/>
    <property type="match status" value="1"/>
</dbReference>
<evidence type="ECO:0000313" key="4">
    <source>
        <dbReference type="EMBL" id="OON82910.1"/>
    </source>
</evidence>
<evidence type="ECO:0000256" key="1">
    <source>
        <dbReference type="ARBA" id="ARBA00005953"/>
    </source>
</evidence>
<dbReference type="PANTHER" id="PTHR31793">
    <property type="entry name" value="4-HYDROXYBENZOYL-COA THIOESTERASE FAMILY MEMBER"/>
    <property type="match status" value="1"/>
</dbReference>
<dbReference type="NCBIfam" id="TIGR00051">
    <property type="entry name" value="YbgC/FadM family acyl-CoA thioesterase"/>
    <property type="match status" value="1"/>
</dbReference>
<reference evidence="4 5" key="1">
    <citation type="submission" date="2017-02" db="EMBL/GenBank/DDBJ databases">
        <title>Draft Genome Sequence of Streptomyces tsukubaensis F601, a Producer of the immunosuppressant tacrolimus FK506.</title>
        <authorList>
            <person name="Zong G."/>
            <person name="Zhong C."/>
            <person name="Fu J."/>
            <person name="Qin R."/>
            <person name="Cao G."/>
        </authorList>
    </citation>
    <scope>NUCLEOTIDE SEQUENCE [LARGE SCALE GENOMIC DNA]</scope>
    <source>
        <strain evidence="4 5">F601</strain>
    </source>
</reference>
<dbReference type="GO" id="GO:0047617">
    <property type="term" value="F:fatty acyl-CoA hydrolase activity"/>
    <property type="evidence" value="ECO:0007669"/>
    <property type="project" value="TreeGrafter"/>
</dbReference>
<dbReference type="CDD" id="cd00586">
    <property type="entry name" value="4HBT"/>
    <property type="match status" value="1"/>
</dbReference>
<feature type="compositionally biased region" description="Basic and acidic residues" evidence="3">
    <location>
        <begin position="134"/>
        <end position="151"/>
    </location>
</feature>
<comment type="caution">
    <text evidence="4">The sequence shown here is derived from an EMBL/GenBank/DDBJ whole genome shotgun (WGS) entry which is preliminary data.</text>
</comment>
<evidence type="ECO:0000256" key="2">
    <source>
        <dbReference type="ARBA" id="ARBA00022801"/>
    </source>
</evidence>
<evidence type="ECO:0000313" key="5">
    <source>
        <dbReference type="Proteomes" id="UP000190539"/>
    </source>
</evidence>
<gene>
    <name evidence="4" type="ORF">B1H18_02550</name>
</gene>
<comment type="similarity">
    <text evidence="1">Belongs to the 4-hydroxybenzoyl-CoA thioesterase family.</text>
</comment>
<name>A0A1V4AGL5_9ACTN</name>
<dbReference type="SUPFAM" id="SSF54637">
    <property type="entry name" value="Thioesterase/thiol ester dehydrase-isomerase"/>
    <property type="match status" value="1"/>
</dbReference>
<dbReference type="STRING" id="83656.B1H18_02550"/>
<dbReference type="InterPro" id="IPR050563">
    <property type="entry name" value="4-hydroxybenzoyl-CoA_TE"/>
</dbReference>
<keyword evidence="5" id="KW-1185">Reference proteome</keyword>
<sequence length="151" mass="16801">MRRRVPFSDVDMHGHVHNGVYCSYAETAINEFLREEGLTERFDPRADAHGVVYHVKRIELDYEGSAGFDDVLDLAAAVHRVGNSSLTFSVAVTRAEDGAPVARAEVVWVCVDPGKGRPRPLPEPTRKALAAVRGPERPAETEAPRRRNEER</sequence>
<accession>A0A1V4AGL5</accession>
<dbReference type="Proteomes" id="UP000190539">
    <property type="component" value="Unassembled WGS sequence"/>
</dbReference>
<dbReference type="PIRSF" id="PIRSF003230">
    <property type="entry name" value="YbgC"/>
    <property type="match status" value="1"/>
</dbReference>
<organism evidence="4 5">
    <name type="scientific">Streptomyces tsukubensis</name>
    <dbReference type="NCBI Taxonomy" id="83656"/>
    <lineage>
        <taxon>Bacteria</taxon>
        <taxon>Bacillati</taxon>
        <taxon>Actinomycetota</taxon>
        <taxon>Actinomycetes</taxon>
        <taxon>Kitasatosporales</taxon>
        <taxon>Streptomycetaceae</taxon>
        <taxon>Streptomyces</taxon>
    </lineage>
</organism>
<protein>
    <submittedName>
        <fullName evidence="4">Thioesterase</fullName>
    </submittedName>
</protein>
<feature type="region of interest" description="Disordered" evidence="3">
    <location>
        <begin position="113"/>
        <end position="151"/>
    </location>
</feature>
<dbReference type="RefSeq" id="WP_077964254.1">
    <property type="nucleotide sequence ID" value="NZ_CP045178.1"/>
</dbReference>
<dbReference type="InterPro" id="IPR029069">
    <property type="entry name" value="HotDog_dom_sf"/>
</dbReference>
<dbReference type="AlphaFoldDB" id="A0A1V4AGL5"/>
<proteinExistence type="inferred from homology"/>
<dbReference type="Gene3D" id="3.10.129.10">
    <property type="entry name" value="Hotdog Thioesterase"/>
    <property type="match status" value="1"/>
</dbReference>
<dbReference type="PANTHER" id="PTHR31793:SF27">
    <property type="entry name" value="NOVEL THIOESTERASE SUPERFAMILY DOMAIN AND SAPOSIN A-TYPE DOMAIN CONTAINING PROTEIN (0610012H03RIK)"/>
    <property type="match status" value="1"/>
</dbReference>